<dbReference type="AlphaFoldDB" id="A0A174A5R5"/>
<reference evidence="6 7" key="1">
    <citation type="submission" date="2016-06" db="EMBL/GenBank/DDBJ databases">
        <authorList>
            <person name="Kjaerup R.B."/>
            <person name="Dalgaard T.S."/>
            <person name="Juul-Madsen H.R."/>
        </authorList>
    </citation>
    <scope>NUCLEOTIDE SEQUENCE [LARGE SCALE GENOMIC DNA]</scope>
    <source>
        <strain evidence="6 7">373-A1</strain>
    </source>
</reference>
<feature type="domain" description="Glycosyltransferase 2-like" evidence="5">
    <location>
        <begin position="53"/>
        <end position="228"/>
    </location>
</feature>
<keyword evidence="4" id="KW-0812">Transmembrane</keyword>
<evidence type="ECO:0000313" key="7">
    <source>
        <dbReference type="Proteomes" id="UP000092714"/>
    </source>
</evidence>
<dbReference type="CDD" id="cd06423">
    <property type="entry name" value="CESA_like"/>
    <property type="match status" value="1"/>
</dbReference>
<dbReference type="Proteomes" id="UP000092714">
    <property type="component" value="Unassembled WGS sequence"/>
</dbReference>
<feature type="transmembrane region" description="Helical" evidence="4">
    <location>
        <begin position="383"/>
        <end position="403"/>
    </location>
</feature>
<dbReference type="PANTHER" id="PTHR43630:SF1">
    <property type="entry name" value="POLY-BETA-1,6-N-ACETYL-D-GLUCOSAMINE SYNTHASE"/>
    <property type="match status" value="1"/>
</dbReference>
<accession>A0A174A5R5</accession>
<dbReference type="GeneID" id="42777277"/>
<evidence type="ECO:0000259" key="5">
    <source>
        <dbReference type="Pfam" id="PF00535"/>
    </source>
</evidence>
<evidence type="ECO:0000256" key="3">
    <source>
        <dbReference type="ARBA" id="ARBA00022679"/>
    </source>
</evidence>
<proteinExistence type="inferred from homology"/>
<keyword evidence="2" id="KW-0328">Glycosyltransferase</keyword>
<dbReference type="Gene3D" id="3.90.550.10">
    <property type="entry name" value="Spore Coat Polysaccharide Biosynthesis Protein SpsA, Chain A"/>
    <property type="match status" value="1"/>
</dbReference>
<name>A0A174A5R5_9CLOT</name>
<dbReference type="GO" id="GO:0016757">
    <property type="term" value="F:glycosyltransferase activity"/>
    <property type="evidence" value="ECO:0007669"/>
    <property type="project" value="UniProtKB-KW"/>
</dbReference>
<evidence type="ECO:0000313" key="6">
    <source>
        <dbReference type="EMBL" id="OBY12126.1"/>
    </source>
</evidence>
<comment type="similarity">
    <text evidence="1">Belongs to the glycosyltransferase 2 family.</text>
</comment>
<feature type="transmembrane region" description="Helical" evidence="4">
    <location>
        <begin position="340"/>
        <end position="362"/>
    </location>
</feature>
<dbReference type="RefSeq" id="WP_034866980.1">
    <property type="nucleotide sequence ID" value="NZ_CAXSZC010000003.1"/>
</dbReference>
<keyword evidence="4" id="KW-1133">Transmembrane helix</keyword>
<dbReference type="PANTHER" id="PTHR43630">
    <property type="entry name" value="POLY-BETA-1,6-N-ACETYL-D-GLUCOSAMINE SYNTHASE"/>
    <property type="match status" value="1"/>
</dbReference>
<evidence type="ECO:0000256" key="1">
    <source>
        <dbReference type="ARBA" id="ARBA00006739"/>
    </source>
</evidence>
<evidence type="ECO:0000256" key="2">
    <source>
        <dbReference type="ARBA" id="ARBA00022676"/>
    </source>
</evidence>
<keyword evidence="7" id="KW-1185">Reference proteome</keyword>
<dbReference type="InterPro" id="IPR029044">
    <property type="entry name" value="Nucleotide-diphossugar_trans"/>
</dbReference>
<keyword evidence="4" id="KW-0472">Membrane</keyword>
<feature type="transmembrane region" description="Helical" evidence="4">
    <location>
        <begin position="317"/>
        <end position="334"/>
    </location>
</feature>
<organism evidence="6 7">
    <name type="scientific">Clostridium paraputrificum</name>
    <dbReference type="NCBI Taxonomy" id="29363"/>
    <lineage>
        <taxon>Bacteria</taxon>
        <taxon>Bacillati</taxon>
        <taxon>Bacillota</taxon>
        <taxon>Clostridia</taxon>
        <taxon>Eubacteriales</taxon>
        <taxon>Clostridiaceae</taxon>
        <taxon>Clostridium</taxon>
    </lineage>
</organism>
<dbReference type="NCBIfam" id="TIGR03111">
    <property type="entry name" value="glyc2_xrt_Gpos1"/>
    <property type="match status" value="1"/>
</dbReference>
<dbReference type="SUPFAM" id="SSF53448">
    <property type="entry name" value="Nucleotide-diphospho-sugar transferases"/>
    <property type="match status" value="1"/>
</dbReference>
<dbReference type="EMBL" id="MAPZ01000009">
    <property type="protein sequence ID" value="OBY12126.1"/>
    <property type="molecule type" value="Genomic_DNA"/>
</dbReference>
<protein>
    <submittedName>
        <fullName evidence="6">Putative glycosyltransferase, exosortase G system-associated</fullName>
    </submittedName>
</protein>
<dbReference type="InterPro" id="IPR001173">
    <property type="entry name" value="Glyco_trans_2-like"/>
</dbReference>
<evidence type="ECO:0000256" key="4">
    <source>
        <dbReference type="SAM" id="Phobius"/>
    </source>
</evidence>
<dbReference type="InterPro" id="IPR017542">
    <property type="entry name" value="XrtG-assoc_glycosyltfrase"/>
</dbReference>
<keyword evidence="3 6" id="KW-0808">Transferase</keyword>
<sequence length="446" mass="52443">MDEIIKEFVFWGIWLVIPLIIDFVIGIVAAIIVSFDYFTKTDDRKLSFYPYVTILIPVYNSEKTLCQCVKSIVNQSYPISNLQVLLIDNGSKDESYRVYCELQQQYPKLRLWWLDSSKGKAKALNKGLYMADGKYIINIDSDGVLEKDAIFNMVYKFEKKDDVIAMTGVVLTNYKDIEKTNIGIKKVFQKCELFEYSEAFLIGRGFQSKTNTMFTLAGAFSAFRRDSVLRTQLYNGETLGEDTHMTSQIRAFLDGRVELCEDSFFFVDPVENLDKLYIQRQRWQRGQIEVSTLFSGKNIKKGLVNILKINIIKDHTLVFPRLIWIFALIFLIFIDYPMKLIVGANLIMYLSYVLLSVVNFIVSKLYLKEQKDLRRFMNKNFMIVFLLPIYRIVIFFMRVAGILNSTKEKSHWNTKTFNQEKEMINERMKNDYSWFYRIKSWVNCYK</sequence>
<comment type="caution">
    <text evidence="6">The sequence shown here is derived from an EMBL/GenBank/DDBJ whole genome shotgun (WGS) entry which is preliminary data.</text>
</comment>
<dbReference type="Pfam" id="PF00535">
    <property type="entry name" value="Glycos_transf_2"/>
    <property type="match status" value="1"/>
</dbReference>
<gene>
    <name evidence="6" type="ORF">CP373A1_00595</name>
</gene>
<feature type="transmembrane region" description="Helical" evidence="4">
    <location>
        <begin position="12"/>
        <end position="38"/>
    </location>
</feature>
<dbReference type="eggNOG" id="COG1215">
    <property type="taxonomic scope" value="Bacteria"/>
</dbReference>